<accession>A0ABU2JK36</accession>
<gene>
    <name evidence="1" type="ORF">RM423_15190</name>
    <name evidence="2" type="ORF">RM423_24325</name>
    <name evidence="3" type="ORF">RM423_25015</name>
</gene>
<dbReference type="EMBL" id="JAVREH010000205">
    <property type="protein sequence ID" value="MDT0264608.1"/>
    <property type="molecule type" value="Genomic_DNA"/>
</dbReference>
<reference evidence="4" key="1">
    <citation type="submission" date="2023-07" db="EMBL/GenBank/DDBJ databases">
        <title>30 novel species of actinomycetes from the DSMZ collection.</title>
        <authorList>
            <person name="Nouioui I."/>
        </authorList>
    </citation>
    <scope>NUCLEOTIDE SEQUENCE [LARGE SCALE GENOMIC DNA]</scope>
    <source>
        <strain evidence="1 4">DSM 44399</strain>
    </source>
</reference>
<dbReference type="EMBL" id="JAVREH010000123">
    <property type="protein sequence ID" value="MDT0264483.1"/>
    <property type="molecule type" value="Genomic_DNA"/>
</dbReference>
<evidence type="ECO:0000313" key="2">
    <source>
        <dbReference type="EMBL" id="MDT0264483.1"/>
    </source>
</evidence>
<keyword evidence="4" id="KW-1185">Reference proteome</keyword>
<comment type="caution">
    <text evidence="3">The sequence shown here is derived from an EMBL/GenBank/DDBJ whole genome shotgun (WGS) entry which is preliminary data.</text>
</comment>
<proteinExistence type="predicted"/>
<evidence type="ECO:0000313" key="4">
    <source>
        <dbReference type="Proteomes" id="UP001183176"/>
    </source>
</evidence>
<evidence type="ECO:0000313" key="1">
    <source>
        <dbReference type="EMBL" id="MDT0262740.1"/>
    </source>
</evidence>
<feature type="non-terminal residue" evidence="3">
    <location>
        <position position="1"/>
    </location>
</feature>
<reference evidence="3" key="2">
    <citation type="submission" date="2024-05" db="EMBL/GenBank/DDBJ databases">
        <title>30 novel species of actinomycetes from the DSMZ collection.</title>
        <authorList>
            <person name="Nouioui I."/>
        </authorList>
    </citation>
    <scope>NUCLEOTIDE SEQUENCE</scope>
    <source>
        <strain evidence="3">DSM 44399</strain>
    </source>
</reference>
<organism evidence="3 4">
    <name type="scientific">Jatrophihabitans lederbergiae</name>
    <dbReference type="NCBI Taxonomy" id="3075547"/>
    <lineage>
        <taxon>Bacteria</taxon>
        <taxon>Bacillati</taxon>
        <taxon>Actinomycetota</taxon>
        <taxon>Actinomycetes</taxon>
        <taxon>Jatrophihabitantales</taxon>
        <taxon>Jatrophihabitantaceae</taxon>
        <taxon>Jatrophihabitans</taxon>
    </lineage>
</organism>
<name>A0ABU2JK36_9ACTN</name>
<dbReference type="EMBL" id="JAVREH010000021">
    <property type="protein sequence ID" value="MDT0262740.1"/>
    <property type="molecule type" value="Genomic_DNA"/>
</dbReference>
<dbReference type="Proteomes" id="UP001183176">
    <property type="component" value="Unassembled WGS sequence"/>
</dbReference>
<evidence type="ECO:0000313" key="3">
    <source>
        <dbReference type="EMBL" id="MDT0264608.1"/>
    </source>
</evidence>
<protein>
    <submittedName>
        <fullName evidence="3">IS982 family transposase</fullName>
    </submittedName>
</protein>
<sequence length="33" mass="3729">TRVAQRLLAMATGIWHNWTTGATTKRSLTAYDH</sequence>